<dbReference type="Proteomes" id="UP000016801">
    <property type="component" value="Unassembled WGS sequence"/>
</dbReference>
<proteinExistence type="predicted"/>
<comment type="caution">
    <text evidence="1">The sequence shown here is derived from an EMBL/GenBank/DDBJ whole genome shotgun (WGS) entry which is preliminary data.</text>
</comment>
<organism evidence="1 2">
    <name type="scientific">Claviceps purpurea (strain 20.1)</name>
    <name type="common">Ergot fungus</name>
    <name type="synonym">Sphacelia segetum</name>
    <dbReference type="NCBI Taxonomy" id="1111077"/>
    <lineage>
        <taxon>Eukaryota</taxon>
        <taxon>Fungi</taxon>
        <taxon>Dikarya</taxon>
        <taxon>Ascomycota</taxon>
        <taxon>Pezizomycotina</taxon>
        <taxon>Sordariomycetes</taxon>
        <taxon>Hypocreomycetidae</taxon>
        <taxon>Hypocreales</taxon>
        <taxon>Clavicipitaceae</taxon>
        <taxon>Claviceps</taxon>
    </lineage>
</organism>
<name>M1W6M0_CLAP2</name>
<dbReference type="VEuPathDB" id="FungiDB:CPUR_04408"/>
<evidence type="ECO:0000313" key="2">
    <source>
        <dbReference type="Proteomes" id="UP000016801"/>
    </source>
</evidence>
<gene>
    <name evidence="1" type="ORF">CPUR_04408</name>
</gene>
<dbReference type="HOGENOM" id="CLU_1749452_0_0_1"/>
<dbReference type="OrthoDB" id="5153254at2759"/>
<dbReference type="AlphaFoldDB" id="M1W6M0"/>
<evidence type="ECO:0000313" key="1">
    <source>
        <dbReference type="EMBL" id="CCE30560.1"/>
    </source>
</evidence>
<dbReference type="EMBL" id="CAGA01000023">
    <property type="protein sequence ID" value="CCE30560.1"/>
    <property type="molecule type" value="Genomic_DNA"/>
</dbReference>
<protein>
    <recommendedName>
        <fullName evidence="3">AC9 transposase</fullName>
    </recommendedName>
</protein>
<sequence>MTPQTNLALVLEQTLIDCGIKDGLGYTMSDNATSNDACVEALTLRCCPELMTKEVREIRRLRCFGHIINLCAEAYTRGDVTNDKALRAAQRSLDTPAEEKAWRGKGALGKMRNNIRLFQSSELEVSMGSAMQDGAVERRDLRGGCDYAL</sequence>
<reference evidence="1 2" key="1">
    <citation type="journal article" date="2013" name="PLoS Genet.">
        <title>Plant-symbiotic fungi as chemical engineers: Multi-genome analysis of the Clavicipitaceae reveals dynamics of alkaloid loci.</title>
        <authorList>
            <person name="Schardl C.L."/>
            <person name="Young C.A."/>
            <person name="Hesse U."/>
            <person name="Amyotte S.G."/>
            <person name="Andreeva K."/>
            <person name="Calie P.J."/>
            <person name="Fleetwood D.J."/>
            <person name="Haws D.C."/>
            <person name="Moore N."/>
            <person name="Oeser B."/>
            <person name="Panaccione D.G."/>
            <person name="Schweri K.K."/>
            <person name="Voisey C.R."/>
            <person name="Farman M.L."/>
            <person name="Jaromczyk J.W."/>
            <person name="Roe B.A."/>
            <person name="O'Sullivan D.M."/>
            <person name="Scott B."/>
            <person name="Tudzynski P."/>
            <person name="An Z."/>
            <person name="Arnaoudova E.G."/>
            <person name="Bullock C.T."/>
            <person name="Charlton N.D."/>
            <person name="Chen L."/>
            <person name="Cox M."/>
            <person name="Dinkins R.D."/>
            <person name="Florea S."/>
            <person name="Glenn A.E."/>
            <person name="Gordon A."/>
            <person name="Gueldener U."/>
            <person name="Harris D.R."/>
            <person name="Hollin W."/>
            <person name="Jaromczyk J."/>
            <person name="Johnson R.D."/>
            <person name="Khan A.K."/>
            <person name="Leistner E."/>
            <person name="Leuchtmann A."/>
            <person name="Li C."/>
            <person name="Liu J."/>
            <person name="Liu J."/>
            <person name="Liu M."/>
            <person name="Mace W."/>
            <person name="Machado C."/>
            <person name="Nagabhyru P."/>
            <person name="Pan J."/>
            <person name="Schmid J."/>
            <person name="Sugawara K."/>
            <person name="Steiner U."/>
            <person name="Takach J.E."/>
            <person name="Tanaka E."/>
            <person name="Webb J.S."/>
            <person name="Wilson E.V."/>
            <person name="Wiseman J.L."/>
            <person name="Yoshida R."/>
            <person name="Zeng Z."/>
        </authorList>
    </citation>
    <scope>NUCLEOTIDE SEQUENCE [LARGE SCALE GENOMIC DNA]</scope>
    <source>
        <strain evidence="1 2">20.1</strain>
    </source>
</reference>
<accession>M1W6M0</accession>
<evidence type="ECO:0008006" key="3">
    <source>
        <dbReference type="Google" id="ProtNLM"/>
    </source>
</evidence>
<keyword evidence="2" id="KW-1185">Reference proteome</keyword>